<feature type="domain" description="Methyltransferase" evidence="2">
    <location>
        <begin position="35"/>
        <end position="130"/>
    </location>
</feature>
<proteinExistence type="predicted"/>
<dbReference type="Gene3D" id="3.40.50.150">
    <property type="entry name" value="Vaccinia Virus protein VP39"/>
    <property type="match status" value="1"/>
</dbReference>
<sequence>MKFYKELSKVYDIVFPKDETTLKFLCKALNHNSKVLDLACGTGTYSVALAQKGHRVDGIDLDEEMIALANGKGGLFANFKVGDMTRFHEVFDSEKYDMVYCIGNSIVHLKNKGKIENFIADIYKNLNEEGTLIIQIVNYDRIINQNIKSLPTIDRHEKGVKFIRNYNYKEHEEKVEFQTELIIHNDNKEEKLTNSVDLIALRKNELEEMLKNAGFKTVKVYGGFSEEPFSEDSFALVVKGAKG</sequence>
<keyword evidence="4" id="KW-1185">Reference proteome</keyword>
<keyword evidence="3" id="KW-0489">Methyltransferase</keyword>
<protein>
    <submittedName>
        <fullName evidence="3">Class I SAM-dependent methyltransferase</fullName>
    </submittedName>
</protein>
<dbReference type="SUPFAM" id="SSF53335">
    <property type="entry name" value="S-adenosyl-L-methionine-dependent methyltransferases"/>
    <property type="match status" value="1"/>
</dbReference>
<comment type="caution">
    <text evidence="3">The sequence shown here is derived from an EMBL/GenBank/DDBJ whole genome shotgun (WGS) entry which is preliminary data.</text>
</comment>
<gene>
    <name evidence="3" type="ORF">JK636_13365</name>
</gene>
<dbReference type="InterPro" id="IPR041698">
    <property type="entry name" value="Methyltransf_25"/>
</dbReference>
<dbReference type="InterPro" id="IPR029063">
    <property type="entry name" value="SAM-dependent_MTases_sf"/>
</dbReference>
<keyword evidence="1" id="KW-0808">Transferase</keyword>
<evidence type="ECO:0000313" key="4">
    <source>
        <dbReference type="Proteomes" id="UP000632377"/>
    </source>
</evidence>
<evidence type="ECO:0000256" key="1">
    <source>
        <dbReference type="ARBA" id="ARBA00022679"/>
    </source>
</evidence>
<evidence type="ECO:0000313" key="3">
    <source>
        <dbReference type="EMBL" id="MBL4936747.1"/>
    </source>
</evidence>
<dbReference type="Proteomes" id="UP000632377">
    <property type="component" value="Unassembled WGS sequence"/>
</dbReference>
<organism evidence="3 4">
    <name type="scientific">Clostridium rhizosphaerae</name>
    <dbReference type="NCBI Taxonomy" id="2803861"/>
    <lineage>
        <taxon>Bacteria</taxon>
        <taxon>Bacillati</taxon>
        <taxon>Bacillota</taxon>
        <taxon>Clostridia</taxon>
        <taxon>Eubacteriales</taxon>
        <taxon>Clostridiaceae</taxon>
        <taxon>Clostridium</taxon>
    </lineage>
</organism>
<dbReference type="GO" id="GO:0008168">
    <property type="term" value="F:methyltransferase activity"/>
    <property type="evidence" value="ECO:0007669"/>
    <property type="project" value="UniProtKB-KW"/>
</dbReference>
<dbReference type="PANTHER" id="PTHR43861">
    <property type="entry name" value="TRANS-ACONITATE 2-METHYLTRANSFERASE-RELATED"/>
    <property type="match status" value="1"/>
</dbReference>
<name>A0ABS1TCC3_9CLOT</name>
<dbReference type="GO" id="GO:0032259">
    <property type="term" value="P:methylation"/>
    <property type="evidence" value="ECO:0007669"/>
    <property type="project" value="UniProtKB-KW"/>
</dbReference>
<evidence type="ECO:0000259" key="2">
    <source>
        <dbReference type="Pfam" id="PF13649"/>
    </source>
</evidence>
<dbReference type="Pfam" id="PF13649">
    <property type="entry name" value="Methyltransf_25"/>
    <property type="match status" value="1"/>
</dbReference>
<dbReference type="Gene3D" id="2.20.25.110">
    <property type="entry name" value="S-adenosyl-L-methionine-dependent methyltransferases"/>
    <property type="match status" value="1"/>
</dbReference>
<reference evidence="3 4" key="1">
    <citation type="submission" date="2021-01" db="EMBL/GenBank/DDBJ databases">
        <title>Genome public.</title>
        <authorList>
            <person name="Liu C."/>
            <person name="Sun Q."/>
        </authorList>
    </citation>
    <scope>NUCLEOTIDE SEQUENCE [LARGE SCALE GENOMIC DNA]</scope>
    <source>
        <strain evidence="3 4">YIM B02515</strain>
    </source>
</reference>
<dbReference type="RefSeq" id="WP_202749503.1">
    <property type="nucleotide sequence ID" value="NZ_JAESWC010000008.1"/>
</dbReference>
<accession>A0ABS1TCC3</accession>
<dbReference type="CDD" id="cd02440">
    <property type="entry name" value="AdoMet_MTases"/>
    <property type="match status" value="1"/>
</dbReference>
<dbReference type="EMBL" id="JAESWC010000008">
    <property type="protein sequence ID" value="MBL4936747.1"/>
    <property type="molecule type" value="Genomic_DNA"/>
</dbReference>